<evidence type="ECO:0000256" key="1">
    <source>
        <dbReference type="ARBA" id="ARBA00003211"/>
    </source>
</evidence>
<comment type="caution">
    <text evidence="7">The sequence shown here is derived from an EMBL/GenBank/DDBJ whole genome shotgun (WGS) entry which is preliminary data.</text>
</comment>
<dbReference type="Proteomes" id="UP000238479">
    <property type="component" value="Chromosome 7"/>
</dbReference>
<dbReference type="InterPro" id="IPR051636">
    <property type="entry name" value="Plant_LTP/defense-related"/>
</dbReference>
<evidence type="ECO:0000313" key="8">
    <source>
        <dbReference type="Proteomes" id="UP000238479"/>
    </source>
</evidence>
<evidence type="ECO:0000256" key="3">
    <source>
        <dbReference type="ARBA" id="ARBA00022448"/>
    </source>
</evidence>
<evidence type="ECO:0000313" key="7">
    <source>
        <dbReference type="EMBL" id="PRQ18151.1"/>
    </source>
</evidence>
<reference evidence="7 8" key="1">
    <citation type="journal article" date="2018" name="Nat. Genet.">
        <title>The Rosa genome provides new insights in the design of modern roses.</title>
        <authorList>
            <person name="Bendahmane M."/>
        </authorList>
    </citation>
    <scope>NUCLEOTIDE SEQUENCE [LARGE SCALE GENOMIC DNA]</scope>
    <source>
        <strain evidence="8">cv. Old Blush</strain>
    </source>
</reference>
<comment type="function">
    <text evidence="1">Plant non-specific lipid-transfer proteins transfer phospholipids as well as galactolipids across membranes. May play a role in wax or cutin deposition in the cell walls of expanding epidermal cells and certain secretory tissues.</text>
</comment>
<evidence type="ECO:0000256" key="5">
    <source>
        <dbReference type="SAM" id="SignalP"/>
    </source>
</evidence>
<feature type="signal peptide" evidence="5">
    <location>
        <begin position="1"/>
        <end position="26"/>
    </location>
</feature>
<organism evidence="7 8">
    <name type="scientific">Rosa chinensis</name>
    <name type="common">China rose</name>
    <dbReference type="NCBI Taxonomy" id="74649"/>
    <lineage>
        <taxon>Eukaryota</taxon>
        <taxon>Viridiplantae</taxon>
        <taxon>Streptophyta</taxon>
        <taxon>Embryophyta</taxon>
        <taxon>Tracheophyta</taxon>
        <taxon>Spermatophyta</taxon>
        <taxon>Magnoliopsida</taxon>
        <taxon>eudicotyledons</taxon>
        <taxon>Gunneridae</taxon>
        <taxon>Pentapetalae</taxon>
        <taxon>rosids</taxon>
        <taxon>fabids</taxon>
        <taxon>Rosales</taxon>
        <taxon>Rosaceae</taxon>
        <taxon>Rosoideae</taxon>
        <taxon>Rosoideae incertae sedis</taxon>
        <taxon>Rosa</taxon>
    </lineage>
</organism>
<dbReference type="InterPro" id="IPR016140">
    <property type="entry name" value="Bifunc_inhib/LTP/seed_store"/>
</dbReference>
<dbReference type="InterPro" id="IPR036312">
    <property type="entry name" value="Bifun_inhib/LTP/seed_sf"/>
</dbReference>
<dbReference type="Pfam" id="PF14547">
    <property type="entry name" value="Hydrophob_seed"/>
    <property type="match status" value="1"/>
</dbReference>
<dbReference type="InterPro" id="IPR027923">
    <property type="entry name" value="Hydrophob_seed_dom"/>
</dbReference>
<dbReference type="OrthoDB" id="696558at2759"/>
<dbReference type="Gramene" id="PRQ18151">
    <property type="protein sequence ID" value="PRQ18151"/>
    <property type="gene ID" value="RchiOBHm_Chr7g0202781"/>
</dbReference>
<dbReference type="SUPFAM" id="SSF47699">
    <property type="entry name" value="Bifunctional inhibitor/lipid-transfer protein/seed storage 2S albumin"/>
    <property type="match status" value="1"/>
</dbReference>
<dbReference type="Gene3D" id="1.10.110.10">
    <property type="entry name" value="Plant lipid-transfer and hydrophobic proteins"/>
    <property type="match status" value="1"/>
</dbReference>
<dbReference type="CDD" id="cd01958">
    <property type="entry name" value="HPS_like"/>
    <property type="match status" value="1"/>
</dbReference>
<dbReference type="OMA" id="DATNRGC"/>
<dbReference type="SMART" id="SM00499">
    <property type="entry name" value="AAI"/>
    <property type="match status" value="1"/>
</dbReference>
<feature type="domain" description="Bifunctional inhibitor/plant lipid transfer protein/seed storage helical" evidence="6">
    <location>
        <begin position="55"/>
        <end position="144"/>
    </location>
</feature>
<keyword evidence="5" id="KW-0732">Signal</keyword>
<evidence type="ECO:0000256" key="4">
    <source>
        <dbReference type="ARBA" id="ARBA00023121"/>
    </source>
</evidence>
<keyword evidence="8" id="KW-1185">Reference proteome</keyword>
<keyword evidence="3" id="KW-0813">Transport</keyword>
<feature type="chain" id="PRO_5015157762" evidence="5">
    <location>
        <begin position="27"/>
        <end position="150"/>
    </location>
</feature>
<evidence type="ECO:0000256" key="2">
    <source>
        <dbReference type="ARBA" id="ARBA00008965"/>
    </source>
</evidence>
<dbReference type="EMBL" id="PDCK01000045">
    <property type="protein sequence ID" value="PRQ18151.1"/>
    <property type="molecule type" value="Genomic_DNA"/>
</dbReference>
<gene>
    <name evidence="7" type="ORF">RchiOBHm_Chr7g0202781</name>
</gene>
<keyword evidence="4" id="KW-0446">Lipid-binding</keyword>
<comment type="similarity">
    <text evidence="2">Belongs to the plant LTP family. PEARLI1 subfamily.</text>
</comment>
<sequence>MGSKNTASVALFISALNLLIFALVNACASCPAPISQHHPTPNRKPVPRFSSTATCPRDTLKLGVCGNVLRRFLNLEVGNPLVKPCCSLLYGLVDLEAAVCLCTAIKANVLGVNLNIPAALSLLLNVFFIRSLLLNVCGNKGSERIPMGLA</sequence>
<dbReference type="GO" id="GO:0008289">
    <property type="term" value="F:lipid binding"/>
    <property type="evidence" value="ECO:0007669"/>
    <property type="project" value="UniProtKB-KW"/>
</dbReference>
<dbReference type="AlphaFoldDB" id="A0A2P6P881"/>
<accession>A0A2P6P881</accession>
<name>A0A2P6P881_ROSCH</name>
<protein>
    <submittedName>
        <fullName evidence="7">Putative bifunctional inhibitor/plant lipid transfer protein/seed storage helical</fullName>
    </submittedName>
</protein>
<dbReference type="PANTHER" id="PTHR31731">
    <property type="match status" value="1"/>
</dbReference>
<proteinExistence type="inferred from homology"/>
<evidence type="ECO:0000259" key="6">
    <source>
        <dbReference type="SMART" id="SM00499"/>
    </source>
</evidence>
<dbReference type="STRING" id="74649.A0A2P6P881"/>